<keyword evidence="2" id="KW-0274">FAD</keyword>
<comment type="caution">
    <text evidence="5">The sequence shown here is derived from an EMBL/GenBank/DDBJ whole genome shotgun (WGS) entry which is preliminary data.</text>
</comment>
<dbReference type="EMBL" id="JANAWD010000050">
    <property type="protein sequence ID" value="KAJ3489212.1"/>
    <property type="molecule type" value="Genomic_DNA"/>
</dbReference>
<evidence type="ECO:0000313" key="5">
    <source>
        <dbReference type="EMBL" id="KAJ3489212.1"/>
    </source>
</evidence>
<dbReference type="PRINTS" id="PR00420">
    <property type="entry name" value="RNGMNOXGNASE"/>
</dbReference>
<evidence type="ECO:0000313" key="6">
    <source>
        <dbReference type="Proteomes" id="UP001212997"/>
    </source>
</evidence>
<reference evidence="5" key="1">
    <citation type="submission" date="2022-07" db="EMBL/GenBank/DDBJ databases">
        <title>Genome Sequence of Physisporinus lineatus.</title>
        <authorList>
            <person name="Buettner E."/>
        </authorList>
    </citation>
    <scope>NUCLEOTIDE SEQUENCE</scope>
    <source>
        <strain evidence="5">VT162</strain>
    </source>
</reference>
<dbReference type="Proteomes" id="UP001212997">
    <property type="component" value="Unassembled WGS sequence"/>
</dbReference>
<evidence type="ECO:0000256" key="3">
    <source>
        <dbReference type="ARBA" id="ARBA00023002"/>
    </source>
</evidence>
<keyword evidence="6" id="KW-1185">Reference proteome</keyword>
<keyword evidence="3" id="KW-0560">Oxidoreductase</keyword>
<protein>
    <recommendedName>
        <fullName evidence="4">FAD-binding domain-containing protein</fullName>
    </recommendedName>
</protein>
<dbReference type="PANTHER" id="PTHR46720:SF3">
    <property type="entry name" value="FAD-BINDING DOMAIN-CONTAINING PROTEIN-RELATED"/>
    <property type="match status" value="1"/>
</dbReference>
<dbReference type="Pfam" id="PF01494">
    <property type="entry name" value="FAD_binding_3"/>
    <property type="match status" value="1"/>
</dbReference>
<dbReference type="GO" id="GO:0071949">
    <property type="term" value="F:FAD binding"/>
    <property type="evidence" value="ECO:0007669"/>
    <property type="project" value="InterPro"/>
</dbReference>
<dbReference type="SUPFAM" id="SSF54373">
    <property type="entry name" value="FAD-linked reductases, C-terminal domain"/>
    <property type="match status" value="1"/>
</dbReference>
<dbReference type="InterPro" id="IPR051104">
    <property type="entry name" value="FAD_monoxygenase"/>
</dbReference>
<evidence type="ECO:0000259" key="4">
    <source>
        <dbReference type="Pfam" id="PF01494"/>
    </source>
</evidence>
<dbReference type="GO" id="GO:0044550">
    <property type="term" value="P:secondary metabolite biosynthetic process"/>
    <property type="evidence" value="ECO:0007669"/>
    <property type="project" value="TreeGrafter"/>
</dbReference>
<dbReference type="SUPFAM" id="SSF51905">
    <property type="entry name" value="FAD/NAD(P)-binding domain"/>
    <property type="match status" value="1"/>
</dbReference>
<gene>
    <name evidence="5" type="ORF">NLI96_g2277</name>
</gene>
<sequence>MTSTAPKDFTVAIVGGGVCGLTCAIALAQRGVHVEIFEAASKFGEIGAGLGLGPNSLRILKELGVFEDVYEKSGENTLNMYAYRYISGMDGHEILYEYPVDPADRGLGIARSAFLDALVKHIDPATAHFKKRCVNITPSQNNPTRSTIQFADGTTHEADVVIGADGVKSNVRNTVVSNRPGPFATFSNTLAYRALVPYDKVKNAGLKTDLSKGMVCFVGKDKHIIAYLIRGGEVINLVGFVTVGRVPEGGSLPSGHTWVEQAPEEELVKHFEGWGYDAVTIMSHVRKPSKWSIHVVHPAIDSYVNGRIALIGDAAHAMFTHLGAGAGQGLEDGLVLARLLTHPQSRASNLEEILKVFDELRRPRAQRVWESSLQTGEVYEGRGRLGISPEAFRRSSKERTISCGTTISRETSILVFACFKKGACLVHLRALGDIPGVLSIDTVSFVHIAH</sequence>
<name>A0AAD5YM13_9APHY</name>
<dbReference type="Gene3D" id="3.50.50.60">
    <property type="entry name" value="FAD/NAD(P)-binding domain"/>
    <property type="match status" value="1"/>
</dbReference>
<dbReference type="InterPro" id="IPR002938">
    <property type="entry name" value="FAD-bd"/>
</dbReference>
<proteinExistence type="predicted"/>
<organism evidence="5 6">
    <name type="scientific">Meripilus lineatus</name>
    <dbReference type="NCBI Taxonomy" id="2056292"/>
    <lineage>
        <taxon>Eukaryota</taxon>
        <taxon>Fungi</taxon>
        <taxon>Dikarya</taxon>
        <taxon>Basidiomycota</taxon>
        <taxon>Agaricomycotina</taxon>
        <taxon>Agaricomycetes</taxon>
        <taxon>Polyporales</taxon>
        <taxon>Meripilaceae</taxon>
        <taxon>Meripilus</taxon>
    </lineage>
</organism>
<accession>A0AAD5YM13</accession>
<dbReference type="AlphaFoldDB" id="A0AAD5YM13"/>
<dbReference type="InterPro" id="IPR036188">
    <property type="entry name" value="FAD/NAD-bd_sf"/>
</dbReference>
<keyword evidence="1" id="KW-0285">Flavoprotein</keyword>
<dbReference type="PANTHER" id="PTHR46720">
    <property type="entry name" value="HYDROXYLASE, PUTATIVE (AFU_ORTHOLOGUE AFUA_3G01460)-RELATED"/>
    <property type="match status" value="1"/>
</dbReference>
<dbReference type="GO" id="GO:0016491">
    <property type="term" value="F:oxidoreductase activity"/>
    <property type="evidence" value="ECO:0007669"/>
    <property type="project" value="UniProtKB-KW"/>
</dbReference>
<feature type="domain" description="FAD-binding" evidence="4">
    <location>
        <begin position="9"/>
        <end position="370"/>
    </location>
</feature>
<evidence type="ECO:0000256" key="2">
    <source>
        <dbReference type="ARBA" id="ARBA00022827"/>
    </source>
</evidence>
<evidence type="ECO:0000256" key="1">
    <source>
        <dbReference type="ARBA" id="ARBA00022630"/>
    </source>
</evidence>